<gene>
    <name evidence="1" type="ORF">HMPREF0026_01640</name>
</gene>
<dbReference type="EMBL" id="GG705011">
    <property type="protein sequence ID" value="EEY94364.1"/>
    <property type="molecule type" value="Genomic_DNA"/>
</dbReference>
<organism evidence="1 2">
    <name type="scientific">Acinetobacter junii SH205</name>
    <dbReference type="NCBI Taxonomy" id="575587"/>
    <lineage>
        <taxon>Bacteria</taxon>
        <taxon>Pseudomonadati</taxon>
        <taxon>Pseudomonadota</taxon>
        <taxon>Gammaproteobacteria</taxon>
        <taxon>Moraxellales</taxon>
        <taxon>Moraxellaceae</taxon>
        <taxon>Acinetobacter</taxon>
    </lineage>
</organism>
<name>D0SKJ2_ACIJU</name>
<evidence type="ECO:0000313" key="2">
    <source>
        <dbReference type="Proteomes" id="UP000018442"/>
    </source>
</evidence>
<proteinExistence type="predicted"/>
<protein>
    <submittedName>
        <fullName evidence="1">Uncharacterized protein</fullName>
    </submittedName>
</protein>
<evidence type="ECO:0000313" key="1">
    <source>
        <dbReference type="EMBL" id="EEY94364.1"/>
    </source>
</evidence>
<sequence length="369" mass="43199">MQSDHASAHVLLAVNDATLSSTDGQRMTEKIVSEKSQLLAQALMLEQVAFYKNQLTTQLSPEFFQQFIQLFLQHAPNIKLKEVVELDQIQAVVKRYAFEMQLGAGLLEFIGEIAQRLHVFSLQSSAQLQDVFSDHQFEMWLSKILELDNIRQYLNKFLKESPSIEQLCLYIATSTLQNKLPKLFATADEEKAQDSKYEWQQKLKTFSYRQQQRIEQKIEESIARFIQEQLVDLSLLSNDDLESLARNIWDDNKSKPLSEYTKQVTPLDVEEFFVMIYEYWKELRQSSFLQDLILYGVKVFYDFYKDESLQDVFTAIGLEESDLRNEAVRFYPKVVKALDEHNVLEPIIHMVLKPFYDNPQTLQVIEIHL</sequence>
<accession>D0SKJ2</accession>
<dbReference type="HOGENOM" id="CLU_069341_0_0_6"/>
<dbReference type="Proteomes" id="UP000018442">
    <property type="component" value="Unassembled WGS sequence"/>
</dbReference>
<dbReference type="AlphaFoldDB" id="D0SKJ2"/>
<reference evidence="2" key="1">
    <citation type="journal article" date="2012" name="PLoS ONE">
        <title>The success of Acinetobacter species; genetic, metabolic and virulence attributes.</title>
        <authorList>
            <person name="Peleg A.Y."/>
            <person name="de Breij A."/>
            <person name="Adams M.D."/>
            <person name="Cerqueira G.M."/>
            <person name="Mocali S."/>
            <person name="Galardini M."/>
            <person name="Nibbering P.H."/>
            <person name="Earl A.M."/>
            <person name="Ward D.V."/>
            <person name="Paterson D.L."/>
            <person name="Seifert H."/>
            <person name="Dijkshoorn L."/>
        </authorList>
    </citation>
    <scope>NUCLEOTIDE SEQUENCE [LARGE SCALE GENOMIC DNA]</scope>
    <source>
        <strain evidence="2">SH205</strain>
    </source>
</reference>